<evidence type="ECO:0000313" key="2">
    <source>
        <dbReference type="EMBL" id="KAF6408782.1"/>
    </source>
</evidence>
<evidence type="ECO:0000313" key="3">
    <source>
        <dbReference type="Proteomes" id="UP000593571"/>
    </source>
</evidence>
<reference evidence="2 3" key="1">
    <citation type="journal article" date="2020" name="Nature">
        <title>Six reference-quality genomes reveal evolution of bat adaptations.</title>
        <authorList>
            <person name="Jebb D."/>
            <person name="Huang Z."/>
            <person name="Pippel M."/>
            <person name="Hughes G.M."/>
            <person name="Lavrichenko K."/>
            <person name="Devanna P."/>
            <person name="Winkler S."/>
            <person name="Jermiin L.S."/>
            <person name="Skirmuntt E.C."/>
            <person name="Katzourakis A."/>
            <person name="Burkitt-Gray L."/>
            <person name="Ray D.A."/>
            <person name="Sullivan K.A.M."/>
            <person name="Roscito J.G."/>
            <person name="Kirilenko B.M."/>
            <person name="Davalos L.M."/>
            <person name="Corthals A.P."/>
            <person name="Power M.L."/>
            <person name="Jones G."/>
            <person name="Ransome R.D."/>
            <person name="Dechmann D.K.N."/>
            <person name="Locatelli A.G."/>
            <person name="Puechmaille S.J."/>
            <person name="Fedrigo O."/>
            <person name="Jarvis E.D."/>
            <person name="Hiller M."/>
            <person name="Vernes S.C."/>
            <person name="Myers E.W."/>
            <person name="Teeling E.C."/>
        </authorList>
    </citation>
    <scope>NUCLEOTIDE SEQUENCE [LARGE SCALE GENOMIC DNA]</scope>
    <source>
        <strain evidence="2">MRouAeg1</strain>
        <tissue evidence="2">Muscle</tissue>
    </source>
</reference>
<name>A0A7J8CD83_ROUAE</name>
<dbReference type="EMBL" id="JACASE010000014">
    <property type="protein sequence ID" value="KAF6408782.1"/>
    <property type="molecule type" value="Genomic_DNA"/>
</dbReference>
<dbReference type="Proteomes" id="UP000593571">
    <property type="component" value="Unassembled WGS sequence"/>
</dbReference>
<accession>A0A7J8CD83</accession>
<sequence>MPPPLPPRPQSPMAAAAPRGPAEVSALYQPVDLLRSTSSILLLGPGAPRPLDTAKCTCTAPGCSLFFHSTASTCYPPHSSEYM</sequence>
<proteinExistence type="predicted"/>
<organism evidence="2 3">
    <name type="scientific">Rousettus aegyptiacus</name>
    <name type="common">Egyptian fruit bat</name>
    <name type="synonym">Pteropus aegyptiacus</name>
    <dbReference type="NCBI Taxonomy" id="9407"/>
    <lineage>
        <taxon>Eukaryota</taxon>
        <taxon>Metazoa</taxon>
        <taxon>Chordata</taxon>
        <taxon>Craniata</taxon>
        <taxon>Vertebrata</taxon>
        <taxon>Euteleostomi</taxon>
        <taxon>Mammalia</taxon>
        <taxon>Eutheria</taxon>
        <taxon>Laurasiatheria</taxon>
        <taxon>Chiroptera</taxon>
        <taxon>Yinpterochiroptera</taxon>
        <taxon>Pteropodoidea</taxon>
        <taxon>Pteropodidae</taxon>
        <taxon>Rousettinae</taxon>
        <taxon>Rousettus</taxon>
    </lineage>
</organism>
<dbReference type="AlphaFoldDB" id="A0A7J8CD83"/>
<feature type="compositionally biased region" description="Pro residues" evidence="1">
    <location>
        <begin position="1"/>
        <end position="10"/>
    </location>
</feature>
<protein>
    <submittedName>
        <fullName evidence="2">Uncharacterized protein</fullName>
    </submittedName>
</protein>
<gene>
    <name evidence="2" type="ORF">HJG63_000123</name>
</gene>
<keyword evidence="3" id="KW-1185">Reference proteome</keyword>
<comment type="caution">
    <text evidence="2">The sequence shown here is derived from an EMBL/GenBank/DDBJ whole genome shotgun (WGS) entry which is preliminary data.</text>
</comment>
<feature type="region of interest" description="Disordered" evidence="1">
    <location>
        <begin position="1"/>
        <end position="20"/>
    </location>
</feature>
<evidence type="ECO:0000256" key="1">
    <source>
        <dbReference type="SAM" id="MobiDB-lite"/>
    </source>
</evidence>